<evidence type="ECO:0000313" key="4">
    <source>
        <dbReference type="EMBL" id="KDQ13942.1"/>
    </source>
</evidence>
<dbReference type="AlphaFoldDB" id="A0A067MPZ6"/>
<dbReference type="GO" id="GO:0016787">
    <property type="term" value="F:hydrolase activity"/>
    <property type="evidence" value="ECO:0007669"/>
    <property type="project" value="UniProtKB-KW"/>
</dbReference>
<dbReference type="STRING" id="930990.A0A067MPZ6"/>
<sequence>MSQSHFDELRVTMEKLGALTEFTGWEVSVLQLRDVLAKDRFDGIFAFSQGTAMGGFILALVERPHLFPPFLINGKPPHPPLKFGVFVAGYISQPQLMQKIFREEGPFSTPTLHVIGIRDMVTQPEWAQMLCTHYVPSKPHWAKFFAEFMRSLARPASERVHIPSPTPPGPPRPVVSKL</sequence>
<dbReference type="InterPro" id="IPR050593">
    <property type="entry name" value="LovG"/>
</dbReference>
<dbReference type="FunCoup" id="A0A067MPZ6">
    <property type="interactions" value="247"/>
</dbReference>
<name>A0A067MPZ6_BOTB1</name>
<protein>
    <recommendedName>
        <fullName evidence="3">Serine hydrolase domain-containing protein</fullName>
    </recommendedName>
</protein>
<dbReference type="EMBL" id="KL198040">
    <property type="protein sequence ID" value="KDQ13942.1"/>
    <property type="molecule type" value="Genomic_DNA"/>
</dbReference>
<dbReference type="InParanoid" id="A0A067MPZ6"/>
<dbReference type="Gene3D" id="3.40.50.1820">
    <property type="entry name" value="alpha/beta hydrolase"/>
    <property type="match status" value="1"/>
</dbReference>
<reference evidence="5" key="1">
    <citation type="journal article" date="2014" name="Proc. Natl. Acad. Sci. U.S.A.">
        <title>Extensive sampling of basidiomycete genomes demonstrates inadequacy of the white-rot/brown-rot paradigm for wood decay fungi.</title>
        <authorList>
            <person name="Riley R."/>
            <person name="Salamov A.A."/>
            <person name="Brown D.W."/>
            <person name="Nagy L.G."/>
            <person name="Floudas D."/>
            <person name="Held B.W."/>
            <person name="Levasseur A."/>
            <person name="Lombard V."/>
            <person name="Morin E."/>
            <person name="Otillar R."/>
            <person name="Lindquist E.A."/>
            <person name="Sun H."/>
            <person name="LaButti K.M."/>
            <person name="Schmutz J."/>
            <person name="Jabbour D."/>
            <person name="Luo H."/>
            <person name="Baker S.E."/>
            <person name="Pisabarro A.G."/>
            <person name="Walton J.D."/>
            <person name="Blanchette R.A."/>
            <person name="Henrissat B."/>
            <person name="Martin F."/>
            <person name="Cullen D."/>
            <person name="Hibbett D.S."/>
            <person name="Grigoriev I.V."/>
        </authorList>
    </citation>
    <scope>NUCLEOTIDE SEQUENCE [LARGE SCALE GENOMIC DNA]</scope>
    <source>
        <strain evidence="5">FD-172 SS1</strain>
    </source>
</reference>
<dbReference type="InterPro" id="IPR029058">
    <property type="entry name" value="AB_hydrolase_fold"/>
</dbReference>
<dbReference type="PANTHER" id="PTHR48070:SF6">
    <property type="entry name" value="ESTERASE OVCA2"/>
    <property type="match status" value="1"/>
</dbReference>
<dbReference type="GO" id="GO:0005737">
    <property type="term" value="C:cytoplasm"/>
    <property type="evidence" value="ECO:0007669"/>
    <property type="project" value="TreeGrafter"/>
</dbReference>
<evidence type="ECO:0000256" key="2">
    <source>
        <dbReference type="SAM" id="MobiDB-lite"/>
    </source>
</evidence>
<feature type="domain" description="Serine hydrolase" evidence="3">
    <location>
        <begin position="20"/>
        <end position="139"/>
    </location>
</feature>
<dbReference type="OrthoDB" id="2094269at2759"/>
<dbReference type="SUPFAM" id="SSF53474">
    <property type="entry name" value="alpha/beta-Hydrolases"/>
    <property type="match status" value="1"/>
</dbReference>
<dbReference type="Proteomes" id="UP000027195">
    <property type="component" value="Unassembled WGS sequence"/>
</dbReference>
<dbReference type="InterPro" id="IPR005645">
    <property type="entry name" value="FSH-like_dom"/>
</dbReference>
<evidence type="ECO:0000259" key="3">
    <source>
        <dbReference type="Pfam" id="PF03959"/>
    </source>
</evidence>
<proteinExistence type="predicted"/>
<dbReference type="Pfam" id="PF03959">
    <property type="entry name" value="FSH1"/>
    <property type="match status" value="1"/>
</dbReference>
<keyword evidence="1" id="KW-0378">Hydrolase</keyword>
<evidence type="ECO:0000313" key="5">
    <source>
        <dbReference type="Proteomes" id="UP000027195"/>
    </source>
</evidence>
<dbReference type="HOGENOM" id="CLU_1510340_0_0_1"/>
<accession>A0A067MPZ6</accession>
<dbReference type="GO" id="GO:0005634">
    <property type="term" value="C:nucleus"/>
    <property type="evidence" value="ECO:0007669"/>
    <property type="project" value="TreeGrafter"/>
</dbReference>
<feature type="compositionally biased region" description="Pro residues" evidence="2">
    <location>
        <begin position="164"/>
        <end position="178"/>
    </location>
</feature>
<evidence type="ECO:0000256" key="1">
    <source>
        <dbReference type="ARBA" id="ARBA00022801"/>
    </source>
</evidence>
<dbReference type="PANTHER" id="PTHR48070">
    <property type="entry name" value="ESTERASE OVCA2"/>
    <property type="match status" value="1"/>
</dbReference>
<feature type="region of interest" description="Disordered" evidence="2">
    <location>
        <begin position="159"/>
        <end position="178"/>
    </location>
</feature>
<organism evidence="4 5">
    <name type="scientific">Botryobasidium botryosum (strain FD-172 SS1)</name>
    <dbReference type="NCBI Taxonomy" id="930990"/>
    <lineage>
        <taxon>Eukaryota</taxon>
        <taxon>Fungi</taxon>
        <taxon>Dikarya</taxon>
        <taxon>Basidiomycota</taxon>
        <taxon>Agaricomycotina</taxon>
        <taxon>Agaricomycetes</taxon>
        <taxon>Cantharellales</taxon>
        <taxon>Botryobasidiaceae</taxon>
        <taxon>Botryobasidium</taxon>
    </lineage>
</organism>
<gene>
    <name evidence="4" type="ORF">BOTBODRAFT_145850</name>
</gene>
<keyword evidence="5" id="KW-1185">Reference proteome</keyword>